<name>A0A3M2LBY3_9NOCA</name>
<organism evidence="2 3">
    <name type="scientific">Nocardia stercoris</name>
    <dbReference type="NCBI Taxonomy" id="2483361"/>
    <lineage>
        <taxon>Bacteria</taxon>
        <taxon>Bacillati</taxon>
        <taxon>Actinomycetota</taxon>
        <taxon>Actinomycetes</taxon>
        <taxon>Mycobacteriales</taxon>
        <taxon>Nocardiaceae</taxon>
        <taxon>Nocardia</taxon>
    </lineage>
</organism>
<protein>
    <submittedName>
        <fullName evidence="2">Uncharacterized protein</fullName>
    </submittedName>
</protein>
<comment type="caution">
    <text evidence="2">The sequence shown here is derived from an EMBL/GenBank/DDBJ whole genome shotgun (WGS) entry which is preliminary data.</text>
</comment>
<feature type="region of interest" description="Disordered" evidence="1">
    <location>
        <begin position="1"/>
        <end position="63"/>
    </location>
</feature>
<dbReference type="AlphaFoldDB" id="A0A3M2LBY3"/>
<evidence type="ECO:0000313" key="3">
    <source>
        <dbReference type="Proteomes" id="UP000279275"/>
    </source>
</evidence>
<evidence type="ECO:0000313" key="2">
    <source>
        <dbReference type="EMBL" id="RMI33475.1"/>
    </source>
</evidence>
<sequence length="63" mass="6967">MRLREARCREPHRARPGRVGGARRGGPGPDRRAPGCRRRRGAGTDAADPRAGTLWRPAVLSRR</sequence>
<keyword evidence="3" id="KW-1185">Reference proteome</keyword>
<reference evidence="2 3" key="1">
    <citation type="submission" date="2018-10" db="EMBL/GenBank/DDBJ databases">
        <title>Isolation from cow dung.</title>
        <authorList>
            <person name="Ling L."/>
        </authorList>
    </citation>
    <scope>NUCLEOTIDE SEQUENCE [LARGE SCALE GENOMIC DNA]</scope>
    <source>
        <strain evidence="2 3">NEAU-LL90</strain>
    </source>
</reference>
<feature type="compositionally biased region" description="Basic and acidic residues" evidence="1">
    <location>
        <begin position="1"/>
        <end position="13"/>
    </location>
</feature>
<gene>
    <name evidence="2" type="ORF">EBN03_10090</name>
</gene>
<feature type="compositionally biased region" description="Gly residues" evidence="1">
    <location>
        <begin position="18"/>
        <end position="28"/>
    </location>
</feature>
<feature type="compositionally biased region" description="Low complexity" evidence="1">
    <location>
        <begin position="43"/>
        <end position="53"/>
    </location>
</feature>
<evidence type="ECO:0000256" key="1">
    <source>
        <dbReference type="SAM" id="MobiDB-lite"/>
    </source>
</evidence>
<accession>A0A3M2LBY3</accession>
<proteinExistence type="predicted"/>
<dbReference type="Proteomes" id="UP000279275">
    <property type="component" value="Unassembled WGS sequence"/>
</dbReference>
<dbReference type="EMBL" id="RFFH01000003">
    <property type="protein sequence ID" value="RMI33475.1"/>
    <property type="molecule type" value="Genomic_DNA"/>
</dbReference>